<protein>
    <recommendedName>
        <fullName evidence="1">GST N-terminal domain-containing protein</fullName>
    </recommendedName>
</protein>
<reference evidence="2" key="1">
    <citation type="submission" date="2020-06" db="EMBL/GenBank/DDBJ databases">
        <authorList>
            <consortium name="DOE Joint Genome Institute"/>
            <person name="Calhoun S."/>
            <person name="Polle J.E."/>
            <person name="Mckie-Krisberg Z."/>
            <person name="Prochnik S."/>
            <person name="Neofotis P."/>
            <person name="Yim W.C."/>
            <person name="Hathwaik L.T."/>
            <person name="Jenkins J."/>
            <person name="Molina H."/>
            <person name="Bunkenborg J."/>
            <person name="Grigoriev I.V."/>
            <person name="Barry K."/>
            <person name="Schmutz J."/>
            <person name="Jin E."/>
            <person name="Cushman J.C."/>
            <person name="Magnuson J.K."/>
        </authorList>
    </citation>
    <scope>NUCLEOTIDE SEQUENCE</scope>
    <source>
        <strain evidence="2">CCAP 19/18</strain>
    </source>
</reference>
<evidence type="ECO:0000259" key="1">
    <source>
        <dbReference type="PROSITE" id="PS50404"/>
    </source>
</evidence>
<evidence type="ECO:0000313" key="2">
    <source>
        <dbReference type="EMBL" id="KAF5833311.1"/>
    </source>
</evidence>
<organism evidence="2 3">
    <name type="scientific">Dunaliella salina</name>
    <name type="common">Green alga</name>
    <name type="synonym">Protococcus salinus</name>
    <dbReference type="NCBI Taxonomy" id="3046"/>
    <lineage>
        <taxon>Eukaryota</taxon>
        <taxon>Viridiplantae</taxon>
        <taxon>Chlorophyta</taxon>
        <taxon>core chlorophytes</taxon>
        <taxon>Chlorophyceae</taxon>
        <taxon>CS clade</taxon>
        <taxon>Chlamydomonadales</taxon>
        <taxon>Dunaliellaceae</taxon>
        <taxon>Dunaliella</taxon>
    </lineage>
</organism>
<dbReference type="Proteomes" id="UP000815325">
    <property type="component" value="Unassembled WGS sequence"/>
</dbReference>
<accession>A0ABQ7GFE3</accession>
<dbReference type="Gene3D" id="3.40.30.10">
    <property type="entry name" value="Glutaredoxin"/>
    <property type="match status" value="1"/>
</dbReference>
<dbReference type="PANTHER" id="PTHR44372">
    <property type="entry name" value="ELONGATION FACTOR 1-GAMMA 1-RELATED"/>
    <property type="match status" value="1"/>
</dbReference>
<dbReference type="PANTHER" id="PTHR44372:SF1">
    <property type="entry name" value="ELONGATION FACTOR 1-GAMMA 3"/>
    <property type="match status" value="1"/>
</dbReference>
<proteinExistence type="predicted"/>
<dbReference type="SUPFAM" id="SSF52833">
    <property type="entry name" value="Thioredoxin-like"/>
    <property type="match status" value="1"/>
</dbReference>
<evidence type="ECO:0000313" key="3">
    <source>
        <dbReference type="Proteomes" id="UP000815325"/>
    </source>
</evidence>
<feature type="domain" description="GST N-terminal" evidence="1">
    <location>
        <begin position="1"/>
        <end position="80"/>
    </location>
</feature>
<dbReference type="EMBL" id="MU069818">
    <property type="protein sequence ID" value="KAF5833311.1"/>
    <property type="molecule type" value="Genomic_DNA"/>
</dbReference>
<dbReference type="PROSITE" id="PS50404">
    <property type="entry name" value="GST_NTER"/>
    <property type="match status" value="1"/>
</dbReference>
<dbReference type="Pfam" id="PF02798">
    <property type="entry name" value="GST_N"/>
    <property type="match status" value="1"/>
</dbReference>
<dbReference type="InterPro" id="IPR036249">
    <property type="entry name" value="Thioredoxin-like_sf"/>
</dbReference>
<gene>
    <name evidence="2" type="ORF">DUNSADRAFT_10432</name>
</gene>
<dbReference type="InterPro" id="IPR004045">
    <property type="entry name" value="Glutathione_S-Trfase_N"/>
</dbReference>
<keyword evidence="3" id="KW-1185">Reference proteome</keyword>
<comment type="caution">
    <text evidence="2">The sequence shown here is derived from an EMBL/GenBank/DDBJ whole genome shotgun (WGS) entry which is preliminary data.</text>
</comment>
<sequence>MAPYTLYGMGPRALKVQLVAAFANVEIQKAPFTMGITNKTPWYLKMNPNGKFPLLVTPGGPIFESNAICRFIATHSPQPTGIYPEPSSAEVREQVRHVLKLELYREK</sequence>
<dbReference type="CDD" id="cd03044">
    <property type="entry name" value="GST_N_EF1Bgamma"/>
    <property type="match status" value="1"/>
</dbReference>
<dbReference type="InterPro" id="IPR044628">
    <property type="entry name" value="EF-1-gamma_plant"/>
</dbReference>
<name>A0ABQ7GFE3_DUNSA</name>